<dbReference type="InterPro" id="IPR027396">
    <property type="entry name" value="DsrEFH-like"/>
</dbReference>
<dbReference type="NCBIfam" id="TIGR03527">
    <property type="entry name" value="selenium_YedF"/>
    <property type="match status" value="1"/>
</dbReference>
<proteinExistence type="predicted"/>
<dbReference type="EMBL" id="DWZJ01000055">
    <property type="protein sequence ID" value="HJB13401.1"/>
    <property type="molecule type" value="Genomic_DNA"/>
</dbReference>
<dbReference type="AlphaFoldDB" id="A0A9D2RS58"/>
<dbReference type="InterPro" id="IPR019870">
    <property type="entry name" value="Se_metab_YedF"/>
</dbReference>
<dbReference type="Proteomes" id="UP000823824">
    <property type="component" value="Unassembled WGS sequence"/>
</dbReference>
<dbReference type="Pfam" id="PF01206">
    <property type="entry name" value="TusA"/>
    <property type="match status" value="1"/>
</dbReference>
<evidence type="ECO:0000313" key="2">
    <source>
        <dbReference type="EMBL" id="HJB13401.1"/>
    </source>
</evidence>
<reference evidence="2" key="1">
    <citation type="journal article" date="2021" name="PeerJ">
        <title>Extensive microbial diversity within the chicken gut microbiome revealed by metagenomics and culture.</title>
        <authorList>
            <person name="Gilroy R."/>
            <person name="Ravi A."/>
            <person name="Getino M."/>
            <person name="Pursley I."/>
            <person name="Horton D.L."/>
            <person name="Alikhan N.F."/>
            <person name="Baker D."/>
            <person name="Gharbi K."/>
            <person name="Hall N."/>
            <person name="Watson M."/>
            <person name="Adriaenssens E.M."/>
            <person name="Foster-Nyarko E."/>
            <person name="Jarju S."/>
            <person name="Secka A."/>
            <person name="Antonio M."/>
            <person name="Oren A."/>
            <person name="Chaudhuri R.R."/>
            <person name="La Ragione R."/>
            <person name="Hildebrand F."/>
            <person name="Pallen M.J."/>
        </authorList>
    </citation>
    <scope>NUCLEOTIDE SEQUENCE</scope>
    <source>
        <strain evidence="2">ChiBcec18-1249</strain>
    </source>
</reference>
<dbReference type="Gene3D" id="3.30.110.40">
    <property type="entry name" value="TusA-like domain"/>
    <property type="match status" value="1"/>
</dbReference>
<dbReference type="InterPro" id="IPR001455">
    <property type="entry name" value="TusA-like"/>
</dbReference>
<protein>
    <submittedName>
        <fullName evidence="2">Sulfurtransferase-like selenium metabolism protein YedF</fullName>
    </submittedName>
</protein>
<dbReference type="SUPFAM" id="SSF75169">
    <property type="entry name" value="DsrEFH-like"/>
    <property type="match status" value="1"/>
</dbReference>
<comment type="caution">
    <text evidence="2">The sequence shown here is derived from an EMBL/GenBank/DDBJ whole genome shotgun (WGS) entry which is preliminary data.</text>
</comment>
<accession>A0A9D2RS58</accession>
<name>A0A9D2RS58_9FIRM</name>
<feature type="domain" description="UPF0033" evidence="1">
    <location>
        <begin position="6"/>
        <end position="69"/>
    </location>
</feature>
<dbReference type="InterPro" id="IPR036868">
    <property type="entry name" value="TusA-like_sf"/>
</dbReference>
<dbReference type="SUPFAM" id="SSF64307">
    <property type="entry name" value="SirA-like"/>
    <property type="match status" value="1"/>
</dbReference>
<organism evidence="2 3">
    <name type="scientific">Candidatus Oscillibacter excrementigallinarum</name>
    <dbReference type="NCBI Taxonomy" id="2838716"/>
    <lineage>
        <taxon>Bacteria</taxon>
        <taxon>Bacillati</taxon>
        <taxon>Bacillota</taxon>
        <taxon>Clostridia</taxon>
        <taxon>Eubacteriales</taxon>
        <taxon>Oscillospiraceae</taxon>
        <taxon>Oscillibacter</taxon>
    </lineage>
</organism>
<gene>
    <name evidence="2" type="primary">yedF</name>
    <name evidence="2" type="ORF">H9787_06785</name>
</gene>
<evidence type="ECO:0000259" key="1">
    <source>
        <dbReference type="Pfam" id="PF01206"/>
    </source>
</evidence>
<reference evidence="2" key="2">
    <citation type="submission" date="2021-04" db="EMBL/GenBank/DDBJ databases">
        <authorList>
            <person name="Gilroy R."/>
        </authorList>
    </citation>
    <scope>NUCLEOTIDE SEQUENCE</scope>
    <source>
        <strain evidence="2">ChiBcec18-1249</strain>
    </source>
</reference>
<sequence length="205" mass="21816">MKTVIVDAVGDQCPIPVVKATRALRELTEPGTLEVRVDNEIAVQNLTRMAAGNRLPVKSEKKGERLFVVTMEVAAPVGDAPVEEPALVCAPDQRGDLVVAVDAETMGRGSDELGKLLMKSFLFAVTQLPQLPKTMLFYNGGARLTVEGSESLEDLKGLEAQGVEILTCGTCLNFYGLADQLAVGGVTNMYSIVETLANAGKVIKP</sequence>
<evidence type="ECO:0000313" key="3">
    <source>
        <dbReference type="Proteomes" id="UP000823824"/>
    </source>
</evidence>